<dbReference type="AlphaFoldDB" id="A0A1F7XKJ7"/>
<evidence type="ECO:0000313" key="2">
    <source>
        <dbReference type="EMBL" id="OGM15547.1"/>
    </source>
</evidence>
<dbReference type="EMBL" id="MGFX01000002">
    <property type="protein sequence ID" value="OGM15547.1"/>
    <property type="molecule type" value="Genomic_DNA"/>
</dbReference>
<protein>
    <submittedName>
        <fullName evidence="2">Uncharacterized protein</fullName>
    </submittedName>
</protein>
<organism evidence="2 3">
    <name type="scientific">Candidatus Woesebacteria bacterium RBG_16_42_24</name>
    <dbReference type="NCBI Taxonomy" id="1802485"/>
    <lineage>
        <taxon>Bacteria</taxon>
        <taxon>Candidatus Woeseibacteriota</taxon>
    </lineage>
</organism>
<keyword evidence="1" id="KW-1133">Transmembrane helix</keyword>
<name>A0A1F7XKJ7_9BACT</name>
<keyword evidence="1" id="KW-0472">Membrane</keyword>
<evidence type="ECO:0000256" key="1">
    <source>
        <dbReference type="SAM" id="Phobius"/>
    </source>
</evidence>
<dbReference type="Proteomes" id="UP000177382">
    <property type="component" value="Unassembled WGS sequence"/>
</dbReference>
<feature type="transmembrane region" description="Helical" evidence="1">
    <location>
        <begin position="6"/>
        <end position="31"/>
    </location>
</feature>
<keyword evidence="1" id="KW-0812">Transmembrane</keyword>
<dbReference type="STRING" id="1802485.A2V97_00690"/>
<evidence type="ECO:0000313" key="3">
    <source>
        <dbReference type="Proteomes" id="UP000177382"/>
    </source>
</evidence>
<accession>A0A1F7XKJ7</accession>
<comment type="caution">
    <text evidence="2">The sequence shown here is derived from an EMBL/GenBank/DDBJ whole genome shotgun (WGS) entry which is preliminary data.</text>
</comment>
<gene>
    <name evidence="2" type="ORF">A2V97_00690</name>
</gene>
<reference evidence="2 3" key="1">
    <citation type="journal article" date="2016" name="Nat. Commun.">
        <title>Thousands of microbial genomes shed light on interconnected biogeochemical processes in an aquifer system.</title>
        <authorList>
            <person name="Anantharaman K."/>
            <person name="Brown C.T."/>
            <person name="Hug L.A."/>
            <person name="Sharon I."/>
            <person name="Castelle C.J."/>
            <person name="Probst A.J."/>
            <person name="Thomas B.C."/>
            <person name="Singh A."/>
            <person name="Wilkins M.J."/>
            <person name="Karaoz U."/>
            <person name="Brodie E.L."/>
            <person name="Williams K.H."/>
            <person name="Hubbard S.S."/>
            <person name="Banfield J.F."/>
        </authorList>
    </citation>
    <scope>NUCLEOTIDE SEQUENCE [LARGE SCALE GENOMIC DNA]</scope>
</reference>
<proteinExistence type="predicted"/>
<sequence length="106" mass="11727">MSKKFILFILIPGLLLITFVIFILNSGLIIVRQGVLSRVTNCMIPEGCGTEYHVGGADVVGNLRKKDVGKFVEVIGIETSLPSFAYGETYKGIRVIYYREIARGTK</sequence>